<protein>
    <recommendedName>
        <fullName evidence="3 5">Regulatory protein RecX</fullName>
    </recommendedName>
</protein>
<evidence type="ECO:0000256" key="4">
    <source>
        <dbReference type="ARBA" id="ARBA00022490"/>
    </source>
</evidence>
<comment type="subcellular location">
    <subcellularLocation>
        <location evidence="1 5">Cytoplasm</location>
    </subcellularLocation>
</comment>
<feature type="domain" description="RecX third three-helical" evidence="6">
    <location>
        <begin position="108"/>
        <end position="153"/>
    </location>
</feature>
<gene>
    <name evidence="5" type="primary">recX</name>
    <name evidence="7" type="ORF">A3G31_04985</name>
</gene>
<dbReference type="InterPro" id="IPR003783">
    <property type="entry name" value="Regulatory_RecX"/>
</dbReference>
<dbReference type="GO" id="GO:0005737">
    <property type="term" value="C:cytoplasm"/>
    <property type="evidence" value="ECO:0007669"/>
    <property type="project" value="UniProtKB-SubCell"/>
</dbReference>
<dbReference type="InterPro" id="IPR036388">
    <property type="entry name" value="WH-like_DNA-bd_sf"/>
</dbReference>
<evidence type="ECO:0000256" key="3">
    <source>
        <dbReference type="ARBA" id="ARBA00018111"/>
    </source>
</evidence>
<evidence type="ECO:0000256" key="1">
    <source>
        <dbReference type="ARBA" id="ARBA00004496"/>
    </source>
</evidence>
<evidence type="ECO:0000313" key="7">
    <source>
        <dbReference type="EMBL" id="OGL53638.1"/>
    </source>
</evidence>
<dbReference type="PANTHER" id="PTHR33602:SF1">
    <property type="entry name" value="REGULATORY PROTEIN RECX FAMILY PROTEIN"/>
    <property type="match status" value="1"/>
</dbReference>
<dbReference type="Proteomes" id="UP000178082">
    <property type="component" value="Unassembled WGS sequence"/>
</dbReference>
<dbReference type="Gene3D" id="1.10.10.10">
    <property type="entry name" value="Winged helix-like DNA-binding domain superfamily/Winged helix DNA-binding domain"/>
    <property type="match status" value="2"/>
</dbReference>
<organism evidence="7 8">
    <name type="scientific">Candidatus Schekmanbacteria bacterium RIFCSPLOWO2_12_FULL_38_15</name>
    <dbReference type="NCBI Taxonomy" id="1817883"/>
    <lineage>
        <taxon>Bacteria</taxon>
        <taxon>Candidatus Schekmaniibacteriota</taxon>
    </lineage>
</organism>
<dbReference type="EMBL" id="MGDI01000023">
    <property type="protein sequence ID" value="OGL53638.1"/>
    <property type="molecule type" value="Genomic_DNA"/>
</dbReference>
<comment type="caution">
    <text evidence="7">The sequence shown here is derived from an EMBL/GenBank/DDBJ whole genome shotgun (WGS) entry which is preliminary data.</text>
</comment>
<accession>A0A1F7SK66</accession>
<dbReference type="Pfam" id="PF21981">
    <property type="entry name" value="RecX_HTH3"/>
    <property type="match status" value="1"/>
</dbReference>
<evidence type="ECO:0000256" key="2">
    <source>
        <dbReference type="ARBA" id="ARBA00009695"/>
    </source>
</evidence>
<keyword evidence="4 5" id="KW-0963">Cytoplasm</keyword>
<dbReference type="AlphaFoldDB" id="A0A1F7SK66"/>
<reference evidence="7 8" key="1">
    <citation type="journal article" date="2016" name="Nat. Commun.">
        <title>Thousands of microbial genomes shed light on interconnected biogeochemical processes in an aquifer system.</title>
        <authorList>
            <person name="Anantharaman K."/>
            <person name="Brown C.T."/>
            <person name="Hug L.A."/>
            <person name="Sharon I."/>
            <person name="Castelle C.J."/>
            <person name="Probst A.J."/>
            <person name="Thomas B.C."/>
            <person name="Singh A."/>
            <person name="Wilkins M.J."/>
            <person name="Karaoz U."/>
            <person name="Brodie E.L."/>
            <person name="Williams K.H."/>
            <person name="Hubbard S.S."/>
            <person name="Banfield J.F."/>
        </authorList>
    </citation>
    <scope>NUCLEOTIDE SEQUENCE [LARGE SCALE GENOMIC DNA]</scope>
</reference>
<proteinExistence type="inferred from homology"/>
<dbReference type="PANTHER" id="PTHR33602">
    <property type="entry name" value="REGULATORY PROTEIN RECX FAMILY PROTEIN"/>
    <property type="match status" value="1"/>
</dbReference>
<evidence type="ECO:0000259" key="6">
    <source>
        <dbReference type="Pfam" id="PF21981"/>
    </source>
</evidence>
<name>A0A1F7SK66_9BACT</name>
<comment type="similarity">
    <text evidence="2 5">Belongs to the RecX family.</text>
</comment>
<dbReference type="InterPro" id="IPR053925">
    <property type="entry name" value="RecX_HTH_3rd"/>
</dbReference>
<dbReference type="STRING" id="1817883.A3G31_04985"/>
<evidence type="ECO:0000313" key="8">
    <source>
        <dbReference type="Proteomes" id="UP000178082"/>
    </source>
</evidence>
<comment type="function">
    <text evidence="5">Modulates RecA activity.</text>
</comment>
<dbReference type="HAMAP" id="MF_01114">
    <property type="entry name" value="RecX"/>
    <property type="match status" value="1"/>
</dbReference>
<dbReference type="GO" id="GO:0006282">
    <property type="term" value="P:regulation of DNA repair"/>
    <property type="evidence" value="ECO:0007669"/>
    <property type="project" value="UniProtKB-UniRule"/>
</dbReference>
<sequence>MTKKLKIIKDPQKLYNYACYWLNQYPCSAIKLKERLLKKCCSEETINEVIFRLKELNYLNDKKLALNIISTYLKKGYGKNRINRKLYEKKIFDKEILESAWKEFNSGEEKEKISEVIEKRAGRYDLNEAKGKKALIGYLLQRGFEYDDIMEALRGKKLL</sequence>
<evidence type="ECO:0000256" key="5">
    <source>
        <dbReference type="HAMAP-Rule" id="MF_01114"/>
    </source>
</evidence>